<evidence type="ECO:0000313" key="2">
    <source>
        <dbReference type="Proteomes" id="UP000184499"/>
    </source>
</evidence>
<protein>
    <submittedName>
        <fullName evidence="1">Uncharacterized protein</fullName>
    </submittedName>
</protein>
<evidence type="ECO:0000313" key="1">
    <source>
        <dbReference type="EMBL" id="OJJ71055.1"/>
    </source>
</evidence>
<dbReference type="OMA" id="NANILCE"/>
<dbReference type="EMBL" id="KV878685">
    <property type="protein sequence ID" value="OJJ71055.1"/>
    <property type="molecule type" value="Genomic_DNA"/>
</dbReference>
<organism evidence="1 2">
    <name type="scientific">Aspergillus brasiliensis (strain CBS 101740 / IMI 381727 / IBT 21946)</name>
    <dbReference type="NCBI Taxonomy" id="767769"/>
    <lineage>
        <taxon>Eukaryota</taxon>
        <taxon>Fungi</taxon>
        <taxon>Dikarya</taxon>
        <taxon>Ascomycota</taxon>
        <taxon>Pezizomycotina</taxon>
        <taxon>Eurotiomycetes</taxon>
        <taxon>Eurotiomycetidae</taxon>
        <taxon>Eurotiales</taxon>
        <taxon>Aspergillaceae</taxon>
        <taxon>Aspergillus</taxon>
        <taxon>Aspergillus subgen. Circumdati</taxon>
    </lineage>
</organism>
<dbReference type="RefSeq" id="XP_067478303.1">
    <property type="nucleotide sequence ID" value="XM_067621808.1"/>
</dbReference>
<dbReference type="GeneID" id="93574296"/>
<dbReference type="OrthoDB" id="5429442at2759"/>
<keyword evidence="2" id="KW-1185">Reference proteome</keyword>
<accession>A0A1L9UHA8</accession>
<name>A0A1L9UHA8_ASPBC</name>
<dbReference type="Proteomes" id="UP000184499">
    <property type="component" value="Unassembled WGS sequence"/>
</dbReference>
<sequence length="608" mass="66271">MSDETSKRLQATLGGFSMVTAPTQGAINKAMASLVKNKPDLAKVDCSTKRGDSIKGAIAEPLVSLKVKGDTHTELEYTARFGSGTLHYNYETEKNCDMTGWVIAFDVGLDSVDIEEGSEEHEKVKAAINQPGDYSIKSLYLTFNLGDLTKLNMAHCDFKGADLDEDDIVTLGGILAKWYIDEGPMTDRQNRTIGYALHTSNPSSVNEDAVTFPPTSLKFQTYGYIAPGKSDSDEGIGAGDNNMLLYLQMTDKKSFPSDPFLTYSGNFASAKMDGTMAIAGSIFWDSYLLRTTDELLHTLNHATYVWIKHAGLNSTMKPTWEIGVGDSIHSKTPDFFRWEPAGTMSWTWGLPQKTSEQHSHTEDQAGYSEGKLTVDCTTSNTMSTKSGSNVIAIGGKSDIKVEAYCGDASPSLPWGTNYAIHVWLEWSTTITIKGVEAGGLTMELDLSDDKIKVGNDPIEFSGDQIAITRSEVESQQGALQDKLKEALKNSALQSVEKALQTNLQKTARFVVPGQGTFSYENPIFNDKGDLFIEWCNVLVQFDGEEYGLFLELLVRHHRELGMSLEQDVDIHGGVGERGGSEVVLSGATQKEPQPPKAGLGVIAFMGSG</sequence>
<dbReference type="AlphaFoldDB" id="A0A1L9UHA8"/>
<reference evidence="2" key="1">
    <citation type="journal article" date="2017" name="Genome Biol.">
        <title>Comparative genomics reveals high biological diversity and specific adaptations in the industrially and medically important fungal genus Aspergillus.</title>
        <authorList>
            <person name="de Vries R.P."/>
            <person name="Riley R."/>
            <person name="Wiebenga A."/>
            <person name="Aguilar-Osorio G."/>
            <person name="Amillis S."/>
            <person name="Uchima C.A."/>
            <person name="Anderluh G."/>
            <person name="Asadollahi M."/>
            <person name="Askin M."/>
            <person name="Barry K."/>
            <person name="Battaglia E."/>
            <person name="Bayram O."/>
            <person name="Benocci T."/>
            <person name="Braus-Stromeyer S.A."/>
            <person name="Caldana C."/>
            <person name="Canovas D."/>
            <person name="Cerqueira G.C."/>
            <person name="Chen F."/>
            <person name="Chen W."/>
            <person name="Choi C."/>
            <person name="Clum A."/>
            <person name="Dos Santos R.A."/>
            <person name="Damasio A.R."/>
            <person name="Diallinas G."/>
            <person name="Emri T."/>
            <person name="Fekete E."/>
            <person name="Flipphi M."/>
            <person name="Freyberg S."/>
            <person name="Gallo A."/>
            <person name="Gournas C."/>
            <person name="Habgood R."/>
            <person name="Hainaut M."/>
            <person name="Harispe M.L."/>
            <person name="Henrissat B."/>
            <person name="Hilden K.S."/>
            <person name="Hope R."/>
            <person name="Hossain A."/>
            <person name="Karabika E."/>
            <person name="Karaffa L."/>
            <person name="Karanyi Z."/>
            <person name="Krasevec N."/>
            <person name="Kuo A."/>
            <person name="Kusch H."/>
            <person name="LaButti K."/>
            <person name="Lagendijk E.L."/>
            <person name="Lapidus A."/>
            <person name="Levasseur A."/>
            <person name="Lindquist E."/>
            <person name="Lipzen A."/>
            <person name="Logrieco A.F."/>
            <person name="MacCabe A."/>
            <person name="Maekelae M.R."/>
            <person name="Malavazi I."/>
            <person name="Melin P."/>
            <person name="Meyer V."/>
            <person name="Mielnichuk N."/>
            <person name="Miskei M."/>
            <person name="Molnar A.P."/>
            <person name="Mule G."/>
            <person name="Ngan C.Y."/>
            <person name="Orejas M."/>
            <person name="Orosz E."/>
            <person name="Ouedraogo J.P."/>
            <person name="Overkamp K.M."/>
            <person name="Park H.-S."/>
            <person name="Perrone G."/>
            <person name="Piumi F."/>
            <person name="Punt P.J."/>
            <person name="Ram A.F."/>
            <person name="Ramon A."/>
            <person name="Rauscher S."/>
            <person name="Record E."/>
            <person name="Riano-Pachon D.M."/>
            <person name="Robert V."/>
            <person name="Roehrig J."/>
            <person name="Ruller R."/>
            <person name="Salamov A."/>
            <person name="Salih N.S."/>
            <person name="Samson R.A."/>
            <person name="Sandor E."/>
            <person name="Sanguinetti M."/>
            <person name="Schuetze T."/>
            <person name="Sepcic K."/>
            <person name="Shelest E."/>
            <person name="Sherlock G."/>
            <person name="Sophianopoulou V."/>
            <person name="Squina F.M."/>
            <person name="Sun H."/>
            <person name="Susca A."/>
            <person name="Todd R.B."/>
            <person name="Tsang A."/>
            <person name="Unkles S.E."/>
            <person name="van de Wiele N."/>
            <person name="van Rossen-Uffink D."/>
            <person name="Oliveira J.V."/>
            <person name="Vesth T.C."/>
            <person name="Visser J."/>
            <person name="Yu J.-H."/>
            <person name="Zhou M."/>
            <person name="Andersen M.R."/>
            <person name="Archer D.B."/>
            <person name="Baker S.E."/>
            <person name="Benoit I."/>
            <person name="Brakhage A.A."/>
            <person name="Braus G.H."/>
            <person name="Fischer R."/>
            <person name="Frisvad J.C."/>
            <person name="Goldman G.H."/>
            <person name="Houbraken J."/>
            <person name="Oakley B."/>
            <person name="Pocsi I."/>
            <person name="Scazzocchio C."/>
            <person name="Seiboth B."/>
            <person name="vanKuyk P.A."/>
            <person name="Wortman J."/>
            <person name="Dyer P.S."/>
            <person name="Grigoriev I.V."/>
        </authorList>
    </citation>
    <scope>NUCLEOTIDE SEQUENCE [LARGE SCALE GENOMIC DNA]</scope>
    <source>
        <strain evidence="2">CBS 101740 / IMI 381727 / IBT 21946</strain>
    </source>
</reference>
<dbReference type="VEuPathDB" id="FungiDB:ASPBRDRAFT_207697"/>
<proteinExistence type="predicted"/>
<gene>
    <name evidence="1" type="ORF">ASPBRDRAFT_207697</name>
</gene>